<name>A0A840SK70_9RHOB</name>
<dbReference type="Proteomes" id="UP000549457">
    <property type="component" value="Unassembled WGS sequence"/>
</dbReference>
<evidence type="ECO:0000313" key="1">
    <source>
        <dbReference type="EMBL" id="MBB5221364.1"/>
    </source>
</evidence>
<reference evidence="1 2" key="1">
    <citation type="submission" date="2020-08" db="EMBL/GenBank/DDBJ databases">
        <title>Genomic Encyclopedia of Type Strains, Phase IV (KMG-IV): sequencing the most valuable type-strain genomes for metagenomic binning, comparative biology and taxonomic classification.</title>
        <authorList>
            <person name="Goeker M."/>
        </authorList>
    </citation>
    <scope>NUCLEOTIDE SEQUENCE [LARGE SCALE GENOMIC DNA]</scope>
    <source>
        <strain evidence="1 2">DSM 101730</strain>
    </source>
</reference>
<sequence length="86" mass="9240">MDDVAISATSRPMNARLDTALTEARAALPPDAQDGLAALIEAYVATHAAPPAFNDAERAEIVRRHAAPFDPASEAEVREFFARHRG</sequence>
<accession>A0A840SK70</accession>
<dbReference type="EMBL" id="JACHFM010000001">
    <property type="protein sequence ID" value="MBB5221364.1"/>
    <property type="molecule type" value="Genomic_DNA"/>
</dbReference>
<protein>
    <submittedName>
        <fullName evidence="1">Uncharacterized protein</fullName>
    </submittedName>
</protein>
<dbReference type="RefSeq" id="WP_184147741.1">
    <property type="nucleotide sequence ID" value="NZ_JACHFM010000001.1"/>
</dbReference>
<proteinExistence type="predicted"/>
<gene>
    <name evidence="1" type="ORF">HNP73_001285</name>
</gene>
<evidence type="ECO:0000313" key="2">
    <source>
        <dbReference type="Proteomes" id="UP000549457"/>
    </source>
</evidence>
<comment type="caution">
    <text evidence="1">The sequence shown here is derived from an EMBL/GenBank/DDBJ whole genome shotgun (WGS) entry which is preliminary data.</text>
</comment>
<organism evidence="1 2">
    <name type="scientific">Amaricoccus macauensis</name>
    <dbReference type="NCBI Taxonomy" id="57001"/>
    <lineage>
        <taxon>Bacteria</taxon>
        <taxon>Pseudomonadati</taxon>
        <taxon>Pseudomonadota</taxon>
        <taxon>Alphaproteobacteria</taxon>
        <taxon>Rhodobacterales</taxon>
        <taxon>Paracoccaceae</taxon>
        <taxon>Amaricoccus</taxon>
    </lineage>
</organism>
<dbReference type="AlphaFoldDB" id="A0A840SK70"/>
<keyword evidence="2" id="KW-1185">Reference proteome</keyword>